<accession>A0A147I390</accession>
<dbReference type="GO" id="GO:0016020">
    <property type="term" value="C:membrane"/>
    <property type="evidence" value="ECO:0007669"/>
    <property type="project" value="InterPro"/>
</dbReference>
<dbReference type="PROSITE" id="PS50111">
    <property type="entry name" value="CHEMOTAXIS_TRANSDUC_2"/>
    <property type="match status" value="1"/>
</dbReference>
<evidence type="ECO:0000259" key="6">
    <source>
        <dbReference type="PROSITE" id="PS51371"/>
    </source>
</evidence>
<dbReference type="PANTHER" id="PTHR32089:SF112">
    <property type="entry name" value="LYSOZYME-LIKE PROTEIN-RELATED"/>
    <property type="match status" value="1"/>
</dbReference>
<dbReference type="PATRIC" id="fig|869719.3.peg.1480"/>
<dbReference type="GO" id="GO:0007165">
    <property type="term" value="P:signal transduction"/>
    <property type="evidence" value="ECO:0007669"/>
    <property type="project" value="UniProtKB-KW"/>
</dbReference>
<evidence type="ECO:0000313" key="7">
    <source>
        <dbReference type="EMBL" id="KTT72461.1"/>
    </source>
</evidence>
<dbReference type="InterPro" id="IPR004089">
    <property type="entry name" value="MCPsignal_dom"/>
</dbReference>
<evidence type="ECO:0008006" key="9">
    <source>
        <dbReference type="Google" id="ProtNLM"/>
    </source>
</evidence>
<feature type="domain" description="Methyl-accepting transducer" evidence="5">
    <location>
        <begin position="190"/>
        <end position="412"/>
    </location>
</feature>
<evidence type="ECO:0000256" key="2">
    <source>
        <dbReference type="ARBA" id="ARBA00029447"/>
    </source>
</evidence>
<keyword evidence="8" id="KW-1185">Reference proteome</keyword>
<dbReference type="OrthoDB" id="7441210at2"/>
<dbReference type="InterPro" id="IPR004090">
    <property type="entry name" value="Chemotax_Me-accpt_rcpt"/>
</dbReference>
<name>A0A147I390_9SPHN</name>
<evidence type="ECO:0000256" key="3">
    <source>
        <dbReference type="PROSITE-ProRule" id="PRU00284"/>
    </source>
</evidence>
<keyword evidence="1 3" id="KW-0807">Transducer</keyword>
<comment type="similarity">
    <text evidence="2">Belongs to the methyl-accepting chemotaxis (MCP) protein family.</text>
</comment>
<dbReference type="EMBL" id="LDTB01000026">
    <property type="protein sequence ID" value="KTT72461.1"/>
    <property type="molecule type" value="Genomic_DNA"/>
</dbReference>
<dbReference type="RefSeq" id="WP_058755623.1">
    <property type="nucleotide sequence ID" value="NZ_LDTB01000026.1"/>
</dbReference>
<dbReference type="GO" id="GO:0004888">
    <property type="term" value="F:transmembrane signaling receptor activity"/>
    <property type="evidence" value="ECO:0007669"/>
    <property type="project" value="InterPro"/>
</dbReference>
<dbReference type="PRINTS" id="PR00260">
    <property type="entry name" value="CHEMTRNSDUCR"/>
</dbReference>
<dbReference type="SUPFAM" id="SSF58104">
    <property type="entry name" value="Methyl-accepting chemotaxis protein (MCP) signaling domain"/>
    <property type="match status" value="1"/>
</dbReference>
<dbReference type="PANTHER" id="PTHR32089">
    <property type="entry name" value="METHYL-ACCEPTING CHEMOTAXIS PROTEIN MCPB"/>
    <property type="match status" value="1"/>
</dbReference>
<evidence type="ECO:0000259" key="5">
    <source>
        <dbReference type="PROSITE" id="PS50111"/>
    </source>
</evidence>
<dbReference type="InterPro" id="IPR046342">
    <property type="entry name" value="CBS_dom_sf"/>
</dbReference>
<evidence type="ECO:0000256" key="4">
    <source>
        <dbReference type="PROSITE-ProRule" id="PRU00703"/>
    </source>
</evidence>
<keyword evidence="4" id="KW-0129">CBS domain</keyword>
<dbReference type="SMART" id="SM00283">
    <property type="entry name" value="MA"/>
    <property type="match status" value="1"/>
</dbReference>
<reference evidence="7 8" key="1">
    <citation type="journal article" date="2016" name="Front. Microbiol.">
        <title>Genomic Resource of Rice Seed Associated Bacteria.</title>
        <authorList>
            <person name="Midha S."/>
            <person name="Bansal K."/>
            <person name="Sharma S."/>
            <person name="Kumar N."/>
            <person name="Patil P.P."/>
            <person name="Chaudhry V."/>
            <person name="Patil P.B."/>
        </authorList>
    </citation>
    <scope>NUCLEOTIDE SEQUENCE [LARGE SCALE GENOMIC DNA]</scope>
    <source>
        <strain evidence="7 8">NS334</strain>
    </source>
</reference>
<dbReference type="InterPro" id="IPR000644">
    <property type="entry name" value="CBS_dom"/>
</dbReference>
<dbReference type="GO" id="GO:0006935">
    <property type="term" value="P:chemotaxis"/>
    <property type="evidence" value="ECO:0007669"/>
    <property type="project" value="InterPro"/>
</dbReference>
<dbReference type="Proteomes" id="UP000074310">
    <property type="component" value="Unassembled WGS sequence"/>
</dbReference>
<dbReference type="Gene3D" id="1.10.287.950">
    <property type="entry name" value="Methyl-accepting chemotaxis protein"/>
    <property type="match status" value="1"/>
</dbReference>
<proteinExistence type="inferred from homology"/>
<dbReference type="PROSITE" id="PS51371">
    <property type="entry name" value="CBS"/>
    <property type="match status" value="1"/>
</dbReference>
<protein>
    <recommendedName>
        <fullName evidence="9">Methyl-accepting transducer domain-containing protein</fullName>
    </recommendedName>
</protein>
<organism evidence="7 8">
    <name type="scientific">Sphingomonas endophytica</name>
    <dbReference type="NCBI Taxonomy" id="869719"/>
    <lineage>
        <taxon>Bacteria</taxon>
        <taxon>Pseudomonadati</taxon>
        <taxon>Pseudomonadota</taxon>
        <taxon>Alphaproteobacteria</taxon>
        <taxon>Sphingomonadales</taxon>
        <taxon>Sphingomonadaceae</taxon>
        <taxon>Sphingomonas</taxon>
    </lineage>
</organism>
<feature type="domain" description="CBS" evidence="6">
    <location>
        <begin position="29"/>
        <end position="88"/>
    </location>
</feature>
<dbReference type="AlphaFoldDB" id="A0A147I390"/>
<evidence type="ECO:0000313" key="8">
    <source>
        <dbReference type="Proteomes" id="UP000074310"/>
    </source>
</evidence>
<dbReference type="Pfam" id="PF00015">
    <property type="entry name" value="MCPsignal"/>
    <property type="match status" value="1"/>
</dbReference>
<evidence type="ECO:0000256" key="1">
    <source>
        <dbReference type="ARBA" id="ARBA00023224"/>
    </source>
</evidence>
<dbReference type="SUPFAM" id="SSF54631">
    <property type="entry name" value="CBS-domain pair"/>
    <property type="match status" value="1"/>
</dbReference>
<sequence length="444" mass="45606">MIADRIPRLALATPPRAFAAGDLVHAGWITDSTSLLPIDAPLLEAVTLLRGAPDVRMIAIVDARDQPCGALLERDLRSLLFSPFGHALLSNRGLSMDVAARMARCPVVEVGAGATEALDAWRAVSNAEGLILTRGGRFAGIVDQPRLLHIAAERTSAAHRATLARALRLERAVGPFRQEGEALTRDLGDVSRQVGTASRRIADRAAAIGARTTNAAAAAGQAARNLDGIAQRSAAFVGTLEAVERRLADVERATGEAVLRTSCSAERIASLIAATEAIHAVGTLIDEIAQQTTMLALNAAMEAARAGSAGSGFATVAGEVKTLAERTRTAAGGIAGHVEQIHDAIADVASGFTGITGAVAAVEELSASVSTALREQAEAARAIDVHVGEASVAAAQVDAHVGDVVGSAHEADRDAGTMHALATRLADIAAGFEAQVGTFLAQIG</sequence>
<gene>
    <name evidence="7" type="ORF">NS334_08945</name>
</gene>
<comment type="caution">
    <text evidence="7">The sequence shown here is derived from an EMBL/GenBank/DDBJ whole genome shotgun (WGS) entry which is preliminary data.</text>
</comment>